<dbReference type="Proteomes" id="UP000799776">
    <property type="component" value="Unassembled WGS sequence"/>
</dbReference>
<evidence type="ECO:0000256" key="1">
    <source>
        <dbReference type="ARBA" id="ARBA00006484"/>
    </source>
</evidence>
<comment type="caution">
    <text evidence="3">The sequence shown here is derived from an EMBL/GenBank/DDBJ whole genome shotgun (WGS) entry which is preliminary data.</text>
</comment>
<evidence type="ECO:0000256" key="2">
    <source>
        <dbReference type="ARBA" id="ARBA00023002"/>
    </source>
</evidence>
<dbReference type="InterPro" id="IPR002347">
    <property type="entry name" value="SDR_fam"/>
</dbReference>
<reference evidence="3" key="1">
    <citation type="journal article" date="2020" name="Stud. Mycol.">
        <title>101 Dothideomycetes genomes: a test case for predicting lifestyles and emergence of pathogens.</title>
        <authorList>
            <person name="Haridas S."/>
            <person name="Albert R."/>
            <person name="Binder M."/>
            <person name="Bloem J."/>
            <person name="Labutti K."/>
            <person name="Salamov A."/>
            <person name="Andreopoulos B."/>
            <person name="Baker S."/>
            <person name="Barry K."/>
            <person name="Bills G."/>
            <person name="Bluhm B."/>
            <person name="Cannon C."/>
            <person name="Castanera R."/>
            <person name="Culley D."/>
            <person name="Daum C."/>
            <person name="Ezra D."/>
            <person name="Gonzalez J."/>
            <person name="Henrissat B."/>
            <person name="Kuo A."/>
            <person name="Liang C."/>
            <person name="Lipzen A."/>
            <person name="Lutzoni F."/>
            <person name="Magnuson J."/>
            <person name="Mondo S."/>
            <person name="Nolan M."/>
            <person name="Ohm R."/>
            <person name="Pangilinan J."/>
            <person name="Park H.-J."/>
            <person name="Ramirez L."/>
            <person name="Alfaro M."/>
            <person name="Sun H."/>
            <person name="Tritt A."/>
            <person name="Yoshinaga Y."/>
            <person name="Zwiers L.-H."/>
            <person name="Turgeon B."/>
            <person name="Goodwin S."/>
            <person name="Spatafora J."/>
            <person name="Crous P."/>
            <person name="Grigoriev I."/>
        </authorList>
    </citation>
    <scope>NUCLEOTIDE SEQUENCE</scope>
    <source>
        <strain evidence="3">CBS 121410</strain>
    </source>
</reference>
<sequence length="294" mass="30931">MVVGDFPLKDKLTVVTGGGSGLGLAFSILAHTAGSAILIADIRLTADAENFVNAFPNVEYQHCDVTKQEDLEALPERATEAFGRTPDVWVPAAGIFEPPESSFWLSTPPHLSTNINISHPIALTRIAVHTLLSASKPGVIIHIASLIGLYPSYSTPLYCATKWAIVGFTRSLEPLDRKEGVKVVCICPPAMDTPLLPPSVVSAIPASSVLAPKVVATEMVRMVQEGRFQGGTVAQVMPGVDGVEVMPAPYEDVNALAGLAEFEIVPGKPGVTVGGVLIGERMGDKEGDGEVEGL</sequence>
<dbReference type="AlphaFoldDB" id="A0A9P4M1N4"/>
<dbReference type="Pfam" id="PF00106">
    <property type="entry name" value="adh_short"/>
    <property type="match status" value="1"/>
</dbReference>
<evidence type="ECO:0000313" key="4">
    <source>
        <dbReference type="Proteomes" id="UP000799776"/>
    </source>
</evidence>
<gene>
    <name evidence="3" type="ORF">K490DRAFT_33066</name>
</gene>
<dbReference type="SUPFAM" id="SSF51735">
    <property type="entry name" value="NAD(P)-binding Rossmann-fold domains"/>
    <property type="match status" value="1"/>
</dbReference>
<dbReference type="EMBL" id="ML978711">
    <property type="protein sequence ID" value="KAF2091377.1"/>
    <property type="molecule type" value="Genomic_DNA"/>
</dbReference>
<protein>
    <submittedName>
        <fullName evidence="3">NAD(P)-binding protein</fullName>
    </submittedName>
</protein>
<dbReference type="GO" id="GO:0005737">
    <property type="term" value="C:cytoplasm"/>
    <property type="evidence" value="ECO:0007669"/>
    <property type="project" value="TreeGrafter"/>
</dbReference>
<proteinExistence type="inferred from homology"/>
<comment type="similarity">
    <text evidence="1">Belongs to the short-chain dehydrogenases/reductases (SDR) family.</text>
</comment>
<accession>A0A9P4M1N4</accession>
<dbReference type="PRINTS" id="PR00081">
    <property type="entry name" value="GDHRDH"/>
</dbReference>
<dbReference type="Gene3D" id="3.40.50.720">
    <property type="entry name" value="NAD(P)-binding Rossmann-like Domain"/>
    <property type="match status" value="1"/>
</dbReference>
<keyword evidence="2" id="KW-0560">Oxidoreductase</keyword>
<dbReference type="PANTHER" id="PTHR44229:SF4">
    <property type="entry name" value="15-HYDROXYPROSTAGLANDIN DEHYDROGENASE [NAD(+)]"/>
    <property type="match status" value="1"/>
</dbReference>
<dbReference type="OrthoDB" id="5296at2759"/>
<keyword evidence="4" id="KW-1185">Reference proteome</keyword>
<evidence type="ECO:0000313" key="3">
    <source>
        <dbReference type="EMBL" id="KAF2091377.1"/>
    </source>
</evidence>
<dbReference type="GO" id="GO:0016616">
    <property type="term" value="F:oxidoreductase activity, acting on the CH-OH group of donors, NAD or NADP as acceptor"/>
    <property type="evidence" value="ECO:0007669"/>
    <property type="project" value="TreeGrafter"/>
</dbReference>
<name>A0A9P4M1N4_9PEZI</name>
<dbReference type="InterPro" id="IPR036291">
    <property type="entry name" value="NAD(P)-bd_dom_sf"/>
</dbReference>
<organism evidence="3 4">
    <name type="scientific">Saccharata proteae CBS 121410</name>
    <dbReference type="NCBI Taxonomy" id="1314787"/>
    <lineage>
        <taxon>Eukaryota</taxon>
        <taxon>Fungi</taxon>
        <taxon>Dikarya</taxon>
        <taxon>Ascomycota</taxon>
        <taxon>Pezizomycotina</taxon>
        <taxon>Dothideomycetes</taxon>
        <taxon>Dothideomycetes incertae sedis</taxon>
        <taxon>Botryosphaeriales</taxon>
        <taxon>Saccharataceae</taxon>
        <taxon>Saccharata</taxon>
    </lineage>
</organism>
<dbReference type="PANTHER" id="PTHR44229">
    <property type="entry name" value="15-HYDROXYPROSTAGLANDIN DEHYDROGENASE [NAD(+)]"/>
    <property type="match status" value="1"/>
</dbReference>